<dbReference type="RefSeq" id="WP_188642152.1">
    <property type="nucleotide sequence ID" value="NZ_BMID01000001.1"/>
</dbReference>
<evidence type="ECO:0008006" key="4">
    <source>
        <dbReference type="Google" id="ProtNLM"/>
    </source>
</evidence>
<dbReference type="InterPro" id="IPR036514">
    <property type="entry name" value="SGNH_hydro_sf"/>
</dbReference>
<dbReference type="Proteomes" id="UP000603317">
    <property type="component" value="Unassembled WGS sequence"/>
</dbReference>
<comment type="caution">
    <text evidence="2">The sequence shown here is derived from an EMBL/GenBank/DDBJ whole genome shotgun (WGS) entry which is preliminary data.</text>
</comment>
<dbReference type="SUPFAM" id="SSF52266">
    <property type="entry name" value="SGNH hydrolase"/>
    <property type="match status" value="1"/>
</dbReference>
<keyword evidence="1" id="KW-0472">Membrane</keyword>
<name>A0ABQ1FC32_9SPHN</name>
<sequence length="221" mass="23508">MSPVAMNVPLRKFLNLVGWLVVSLAALVLAFSAWIILPFRPGLAEVLTTAETLLRAPFAATTVIGDSRIELADEPQGALFAGYPSATSRDLERLSGVVCAISSARVTIALGINDTKPDELDLAATRGAFDRIADQCARPDLRFAEVWPAEPDVEPAGANYDIEAVAEITAHLRELAAQGRVQLIAAPDLPSGFTHDGVHFVPGVSRDYARMLAFGSATLAD</sequence>
<reference evidence="3" key="1">
    <citation type="journal article" date="2019" name="Int. J. Syst. Evol. Microbiol.">
        <title>The Global Catalogue of Microorganisms (GCM) 10K type strain sequencing project: providing services to taxonomists for standard genome sequencing and annotation.</title>
        <authorList>
            <consortium name="The Broad Institute Genomics Platform"/>
            <consortium name="The Broad Institute Genome Sequencing Center for Infectious Disease"/>
            <person name="Wu L."/>
            <person name="Ma J."/>
        </authorList>
    </citation>
    <scope>NUCLEOTIDE SEQUENCE [LARGE SCALE GENOMIC DNA]</scope>
    <source>
        <strain evidence="3">CGMCC 1.15297</strain>
    </source>
</reference>
<evidence type="ECO:0000313" key="3">
    <source>
        <dbReference type="Proteomes" id="UP000603317"/>
    </source>
</evidence>
<dbReference type="EMBL" id="BMID01000001">
    <property type="protein sequence ID" value="GGA06527.1"/>
    <property type="molecule type" value="Genomic_DNA"/>
</dbReference>
<keyword evidence="1" id="KW-1133">Transmembrane helix</keyword>
<accession>A0ABQ1FC32</accession>
<gene>
    <name evidence="2" type="ORF">GCM10010923_15510</name>
</gene>
<organism evidence="2 3">
    <name type="scientific">Blastomonas marina</name>
    <dbReference type="NCBI Taxonomy" id="1867408"/>
    <lineage>
        <taxon>Bacteria</taxon>
        <taxon>Pseudomonadati</taxon>
        <taxon>Pseudomonadota</taxon>
        <taxon>Alphaproteobacteria</taxon>
        <taxon>Sphingomonadales</taxon>
        <taxon>Sphingomonadaceae</taxon>
        <taxon>Blastomonas</taxon>
    </lineage>
</organism>
<evidence type="ECO:0000313" key="2">
    <source>
        <dbReference type="EMBL" id="GGA06527.1"/>
    </source>
</evidence>
<keyword evidence="3" id="KW-1185">Reference proteome</keyword>
<keyword evidence="1" id="KW-0812">Transmembrane</keyword>
<protein>
    <recommendedName>
        <fullName evidence="4">SGNH hydrolase-type esterase domain-containing protein</fullName>
    </recommendedName>
</protein>
<proteinExistence type="predicted"/>
<feature type="transmembrane region" description="Helical" evidence="1">
    <location>
        <begin position="16"/>
        <end position="37"/>
    </location>
</feature>
<dbReference type="Gene3D" id="3.40.50.1110">
    <property type="entry name" value="SGNH hydrolase"/>
    <property type="match status" value="1"/>
</dbReference>
<evidence type="ECO:0000256" key="1">
    <source>
        <dbReference type="SAM" id="Phobius"/>
    </source>
</evidence>